<dbReference type="EMBL" id="JACGWJ010000015">
    <property type="protein sequence ID" value="KAL0366716.1"/>
    <property type="molecule type" value="Genomic_DNA"/>
</dbReference>
<organism evidence="1">
    <name type="scientific">Sesamum radiatum</name>
    <name type="common">Black benniseed</name>
    <dbReference type="NCBI Taxonomy" id="300843"/>
    <lineage>
        <taxon>Eukaryota</taxon>
        <taxon>Viridiplantae</taxon>
        <taxon>Streptophyta</taxon>
        <taxon>Embryophyta</taxon>
        <taxon>Tracheophyta</taxon>
        <taxon>Spermatophyta</taxon>
        <taxon>Magnoliopsida</taxon>
        <taxon>eudicotyledons</taxon>
        <taxon>Gunneridae</taxon>
        <taxon>Pentapetalae</taxon>
        <taxon>asterids</taxon>
        <taxon>lamiids</taxon>
        <taxon>Lamiales</taxon>
        <taxon>Pedaliaceae</taxon>
        <taxon>Sesamum</taxon>
    </lineage>
</organism>
<name>A0AAW2QG86_SESRA</name>
<sequence length="134" mass="14366">MRECQLLGGPWRTTSLRVGSASIGPSCWRPTGTCLLFPYSPGASLFSCWESCFAPLAWELQRIALTVSTMNSQSCSPSSRLMAVGIAARSEARSRALSPHTTYSAGGMVEHAVVGRGVFPSKSLVPTDNANYQH</sequence>
<comment type="caution">
    <text evidence="1">The sequence shown here is derived from an EMBL/GenBank/DDBJ whole genome shotgun (WGS) entry which is preliminary data.</text>
</comment>
<accession>A0AAW2QG86</accession>
<proteinExistence type="predicted"/>
<dbReference type="AlphaFoldDB" id="A0AAW2QG86"/>
<evidence type="ECO:0000313" key="1">
    <source>
        <dbReference type="EMBL" id="KAL0366716.1"/>
    </source>
</evidence>
<reference evidence="1" key="2">
    <citation type="journal article" date="2024" name="Plant">
        <title>Genomic evolution and insights into agronomic trait innovations of Sesamum species.</title>
        <authorList>
            <person name="Miao H."/>
            <person name="Wang L."/>
            <person name="Qu L."/>
            <person name="Liu H."/>
            <person name="Sun Y."/>
            <person name="Le M."/>
            <person name="Wang Q."/>
            <person name="Wei S."/>
            <person name="Zheng Y."/>
            <person name="Lin W."/>
            <person name="Duan Y."/>
            <person name="Cao H."/>
            <person name="Xiong S."/>
            <person name="Wang X."/>
            <person name="Wei L."/>
            <person name="Li C."/>
            <person name="Ma Q."/>
            <person name="Ju M."/>
            <person name="Zhao R."/>
            <person name="Li G."/>
            <person name="Mu C."/>
            <person name="Tian Q."/>
            <person name="Mei H."/>
            <person name="Zhang T."/>
            <person name="Gao T."/>
            <person name="Zhang H."/>
        </authorList>
    </citation>
    <scope>NUCLEOTIDE SEQUENCE</scope>
    <source>
        <strain evidence="1">G02</strain>
    </source>
</reference>
<protein>
    <submittedName>
        <fullName evidence="1">Uncharacterized protein</fullName>
    </submittedName>
</protein>
<reference evidence="1" key="1">
    <citation type="submission" date="2020-06" db="EMBL/GenBank/DDBJ databases">
        <authorList>
            <person name="Li T."/>
            <person name="Hu X."/>
            <person name="Zhang T."/>
            <person name="Song X."/>
            <person name="Zhang H."/>
            <person name="Dai N."/>
            <person name="Sheng W."/>
            <person name="Hou X."/>
            <person name="Wei L."/>
        </authorList>
    </citation>
    <scope>NUCLEOTIDE SEQUENCE</scope>
    <source>
        <strain evidence="1">G02</strain>
        <tissue evidence="1">Leaf</tissue>
    </source>
</reference>
<gene>
    <name evidence="1" type="ORF">Sradi_3561700</name>
</gene>